<dbReference type="InterPro" id="IPR006439">
    <property type="entry name" value="HAD-SF_hydro_IA"/>
</dbReference>
<gene>
    <name evidence="1" type="ORF">UY11_C0024G0013</name>
</gene>
<dbReference type="EMBL" id="LCOT01000024">
    <property type="protein sequence ID" value="KKU83254.1"/>
    <property type="molecule type" value="Genomic_DNA"/>
</dbReference>
<dbReference type="Gene3D" id="1.10.150.240">
    <property type="entry name" value="Putative phosphatase, domain 2"/>
    <property type="match status" value="1"/>
</dbReference>
<dbReference type="CDD" id="cd07505">
    <property type="entry name" value="HAD_BPGM-like"/>
    <property type="match status" value="1"/>
</dbReference>
<comment type="caution">
    <text evidence="1">The sequence shown here is derived from an EMBL/GenBank/DDBJ whole genome shotgun (WGS) entry which is preliminary data.</text>
</comment>
<dbReference type="GO" id="GO:0050308">
    <property type="term" value="F:sugar-phosphatase activity"/>
    <property type="evidence" value="ECO:0007669"/>
    <property type="project" value="TreeGrafter"/>
</dbReference>
<reference evidence="1 2" key="1">
    <citation type="journal article" date="2015" name="Nature">
        <title>rRNA introns, odd ribosomes, and small enigmatic genomes across a large radiation of phyla.</title>
        <authorList>
            <person name="Brown C.T."/>
            <person name="Hug L.A."/>
            <person name="Thomas B.C."/>
            <person name="Sharon I."/>
            <person name="Castelle C.J."/>
            <person name="Singh A."/>
            <person name="Wilkins M.J."/>
            <person name="Williams K.H."/>
            <person name="Banfield J.F."/>
        </authorList>
    </citation>
    <scope>NUCLEOTIDE SEQUENCE [LARGE SCALE GENOMIC DNA]</scope>
</reference>
<dbReference type="InterPro" id="IPR036412">
    <property type="entry name" value="HAD-like_sf"/>
</dbReference>
<sequence length="209" mass="23011">MVTAVIFDLDGTVLDNEHKWEMVFARVAQLNSLPVNQGRWVHTPGIGVRPNWEMTSETYSEYAKQDDEVKVTPGVEEMVAEAKDQGWLTALATGTSWNVVEKELEQLNLWLAFDVTTTGEEVIFNKPDPEIYTLTVQKLGVDPESCWVIEDSLAGVKSAVAAGMTVMGLVSDYASAEELKKAGAKEVVDSLAEAVVLLREYGEKERGSN</sequence>
<evidence type="ECO:0000313" key="1">
    <source>
        <dbReference type="EMBL" id="KKU83254.1"/>
    </source>
</evidence>
<dbReference type="Pfam" id="PF00702">
    <property type="entry name" value="Hydrolase"/>
    <property type="match status" value="1"/>
</dbReference>
<dbReference type="AlphaFoldDB" id="A0A0G1TN78"/>
<dbReference type="InterPro" id="IPR023214">
    <property type="entry name" value="HAD_sf"/>
</dbReference>
<dbReference type="NCBIfam" id="TIGR01549">
    <property type="entry name" value="HAD-SF-IA-v1"/>
    <property type="match status" value="1"/>
</dbReference>
<organism evidence="1 2">
    <name type="scientific">Candidatus Amesbacteria bacterium GW2011_GWC2_47_8</name>
    <dbReference type="NCBI Taxonomy" id="1618367"/>
    <lineage>
        <taxon>Bacteria</taxon>
        <taxon>Candidatus Amesiibacteriota</taxon>
    </lineage>
</organism>
<dbReference type="SUPFAM" id="SSF56784">
    <property type="entry name" value="HAD-like"/>
    <property type="match status" value="1"/>
</dbReference>
<protein>
    <submittedName>
        <fullName evidence="1">CbbY family protein</fullName>
    </submittedName>
</protein>
<dbReference type="InterPro" id="IPR051806">
    <property type="entry name" value="HAD-like_SPP"/>
</dbReference>
<evidence type="ECO:0000313" key="2">
    <source>
        <dbReference type="Proteomes" id="UP000034265"/>
    </source>
</evidence>
<dbReference type="SFLD" id="SFLDS00003">
    <property type="entry name" value="Haloacid_Dehalogenase"/>
    <property type="match status" value="1"/>
</dbReference>
<accession>A0A0G1TN78</accession>
<dbReference type="InterPro" id="IPR023198">
    <property type="entry name" value="PGP-like_dom2"/>
</dbReference>
<dbReference type="PANTHER" id="PTHR43481:SF4">
    <property type="entry name" value="GLYCEROL-1-PHOSPHATE PHOSPHOHYDROLASE 1-RELATED"/>
    <property type="match status" value="1"/>
</dbReference>
<dbReference type="Proteomes" id="UP000034265">
    <property type="component" value="Unassembled WGS sequence"/>
</dbReference>
<dbReference type="PANTHER" id="PTHR43481">
    <property type="entry name" value="FRUCTOSE-1-PHOSPHATE PHOSPHATASE"/>
    <property type="match status" value="1"/>
</dbReference>
<name>A0A0G1TN78_9BACT</name>
<dbReference type="SFLD" id="SFLDG01129">
    <property type="entry name" value="C1.5:_HAD__Beta-PGM__Phosphata"/>
    <property type="match status" value="1"/>
</dbReference>
<proteinExistence type="predicted"/>
<dbReference type="NCBIfam" id="TIGR01509">
    <property type="entry name" value="HAD-SF-IA-v3"/>
    <property type="match status" value="1"/>
</dbReference>
<dbReference type="Gene3D" id="3.40.50.1000">
    <property type="entry name" value="HAD superfamily/HAD-like"/>
    <property type="match status" value="1"/>
</dbReference>